<dbReference type="PANTHER" id="PTHR43844">
    <property type="entry name" value="METHIONINE SYNTHASE"/>
    <property type="match status" value="1"/>
</dbReference>
<dbReference type="Proteomes" id="UP000567293">
    <property type="component" value="Unassembled WGS sequence"/>
</dbReference>
<accession>A0A7V8NQE9</accession>
<dbReference type="EMBL" id="JACDQQ010001132">
    <property type="protein sequence ID" value="MBA0085639.1"/>
    <property type="molecule type" value="Genomic_DNA"/>
</dbReference>
<dbReference type="InterPro" id="IPR038071">
    <property type="entry name" value="UROD/MetE-like_sf"/>
</dbReference>
<dbReference type="GO" id="GO:0008270">
    <property type="term" value="F:zinc ion binding"/>
    <property type="evidence" value="ECO:0007669"/>
    <property type="project" value="InterPro"/>
</dbReference>
<feature type="non-terminal residue" evidence="2">
    <location>
        <position position="1"/>
    </location>
</feature>
<comment type="caution">
    <text evidence="2">The sequence shown here is derived from an EMBL/GenBank/DDBJ whole genome shotgun (WGS) entry which is preliminary data.</text>
</comment>
<protein>
    <recommendedName>
        <fullName evidence="1">Cobalamin-independent methionine synthase MetE C-terminal/archaeal domain-containing protein</fullName>
    </recommendedName>
</protein>
<dbReference type="GO" id="GO:0003871">
    <property type="term" value="F:5-methyltetrahydropteroyltriglutamate-homocysteine S-methyltransferase activity"/>
    <property type="evidence" value="ECO:0007669"/>
    <property type="project" value="InterPro"/>
</dbReference>
<evidence type="ECO:0000313" key="3">
    <source>
        <dbReference type="Proteomes" id="UP000567293"/>
    </source>
</evidence>
<proteinExistence type="predicted"/>
<name>A0A7V8NQE9_9BACT</name>
<dbReference type="Gene3D" id="3.20.20.210">
    <property type="match status" value="1"/>
</dbReference>
<feature type="domain" description="Cobalamin-independent methionine synthase MetE C-terminal/archaeal" evidence="1">
    <location>
        <begin position="2"/>
        <end position="291"/>
    </location>
</feature>
<dbReference type="SUPFAM" id="SSF51726">
    <property type="entry name" value="UROD/MetE-like"/>
    <property type="match status" value="1"/>
</dbReference>
<dbReference type="InterPro" id="IPR002629">
    <property type="entry name" value="Met_Synth_C/arc"/>
</dbReference>
<dbReference type="Pfam" id="PF01717">
    <property type="entry name" value="Meth_synt_2"/>
    <property type="match status" value="1"/>
</dbReference>
<evidence type="ECO:0000259" key="1">
    <source>
        <dbReference type="Pfam" id="PF01717"/>
    </source>
</evidence>
<keyword evidence="3" id="KW-1185">Reference proteome</keyword>
<dbReference type="PANTHER" id="PTHR43844:SF1">
    <property type="entry name" value="METHIONINE SYNTHASE"/>
    <property type="match status" value="1"/>
</dbReference>
<dbReference type="CDD" id="cd03311">
    <property type="entry name" value="CIMS_C_terminal_like"/>
    <property type="match status" value="1"/>
</dbReference>
<gene>
    <name evidence="2" type="ORF">HRJ53_11640</name>
</gene>
<dbReference type="AlphaFoldDB" id="A0A7V8NQE9"/>
<organism evidence="2 3">
    <name type="scientific">Candidatus Acidiferrum panamense</name>
    <dbReference type="NCBI Taxonomy" id="2741543"/>
    <lineage>
        <taxon>Bacteria</taxon>
        <taxon>Pseudomonadati</taxon>
        <taxon>Acidobacteriota</taxon>
        <taxon>Terriglobia</taxon>
        <taxon>Candidatus Acidiferrales</taxon>
        <taxon>Candidatus Acidiferrum</taxon>
    </lineage>
</organism>
<dbReference type="GO" id="GO:0009086">
    <property type="term" value="P:methionine biosynthetic process"/>
    <property type="evidence" value="ECO:0007669"/>
    <property type="project" value="InterPro"/>
</dbReference>
<evidence type="ECO:0000313" key="2">
    <source>
        <dbReference type="EMBL" id="MBA0085639.1"/>
    </source>
</evidence>
<sequence>SLQRQRAIGLGIYSDGELRRGSWLTDMAEAVEGFVPDKVILEWQGPGGGAEASTANVVGRKLRKVRKLTAEELPFLKAASPGPFKITLPAPSNFMVASFKPGVTDAFYPTHADLLEDLVLIVRDEIEWLVAEGATYIQLDAPYYSHYLDPRQRERIGCSGRDPDREFEQAIAGDNTALARVPRDRVTLAVHVCRGNSRSRWYAEGGYDRIAERLFGSLEVDRFLLEYDSLRSGGFEPLRLVPRTKGVVLGLVTTKEPRLESPDELRRRIDEAARFLPLENLALSPQCGFASVASGNLLSTEDEWRKLELVVNTARQVWGRP</sequence>
<reference evidence="2" key="1">
    <citation type="submission" date="2020-06" db="EMBL/GenBank/DDBJ databases">
        <title>Legume-microbial interactions unlock mineral nutrients during tropical forest succession.</title>
        <authorList>
            <person name="Epihov D.Z."/>
        </authorList>
    </citation>
    <scope>NUCLEOTIDE SEQUENCE [LARGE SCALE GENOMIC DNA]</scope>
    <source>
        <strain evidence="2">Pan2503</strain>
    </source>
</reference>